<keyword evidence="2" id="KW-1185">Reference proteome</keyword>
<name>A0ACB9CZ59_CICIN</name>
<evidence type="ECO:0000313" key="2">
    <source>
        <dbReference type="Proteomes" id="UP001055811"/>
    </source>
</evidence>
<dbReference type="Proteomes" id="UP001055811">
    <property type="component" value="Linkage Group LG05"/>
</dbReference>
<protein>
    <submittedName>
        <fullName evidence="1">Uncharacterized protein</fullName>
    </submittedName>
</protein>
<proteinExistence type="predicted"/>
<sequence length="277" mass="30608">MLSAADTIRSSLHHNEPPRAYRSSLYHNEPPPSYLCSQFTSGLSFSRFKQRDEHGGLNLNLSSINRVLNLSTGNVGLFQWVKSIMLTFVENNSVDLPKTGTAFSFCTFLPGQFTLDEVNFTSSSEGNFVRVFVYKKQVGGICEVITENGETLTLTEEPFRFAEVDGGLYCRLVESRIPFSVDDISTSLQEKDFKNVKPVVDLANYGAFHLKIGQKHIICKIDQQKVLEFPPPDFVLPLLTVVLIGVFAKGTSKSPVSLVVVTKGSVAIGIIDKGFTT</sequence>
<reference evidence="2" key="1">
    <citation type="journal article" date="2022" name="Mol. Ecol. Resour.">
        <title>The genomes of chicory, endive, great burdock and yacon provide insights into Asteraceae palaeo-polyploidization history and plant inulin production.</title>
        <authorList>
            <person name="Fan W."/>
            <person name="Wang S."/>
            <person name="Wang H."/>
            <person name="Wang A."/>
            <person name="Jiang F."/>
            <person name="Liu H."/>
            <person name="Zhao H."/>
            <person name="Xu D."/>
            <person name="Zhang Y."/>
        </authorList>
    </citation>
    <scope>NUCLEOTIDE SEQUENCE [LARGE SCALE GENOMIC DNA]</scope>
    <source>
        <strain evidence="2">cv. Punajuju</strain>
    </source>
</reference>
<accession>A0ACB9CZ59</accession>
<organism evidence="1 2">
    <name type="scientific">Cichorium intybus</name>
    <name type="common">Chicory</name>
    <dbReference type="NCBI Taxonomy" id="13427"/>
    <lineage>
        <taxon>Eukaryota</taxon>
        <taxon>Viridiplantae</taxon>
        <taxon>Streptophyta</taxon>
        <taxon>Embryophyta</taxon>
        <taxon>Tracheophyta</taxon>
        <taxon>Spermatophyta</taxon>
        <taxon>Magnoliopsida</taxon>
        <taxon>eudicotyledons</taxon>
        <taxon>Gunneridae</taxon>
        <taxon>Pentapetalae</taxon>
        <taxon>asterids</taxon>
        <taxon>campanulids</taxon>
        <taxon>Asterales</taxon>
        <taxon>Asteraceae</taxon>
        <taxon>Cichorioideae</taxon>
        <taxon>Cichorieae</taxon>
        <taxon>Cichoriinae</taxon>
        <taxon>Cichorium</taxon>
    </lineage>
</organism>
<dbReference type="EMBL" id="CM042013">
    <property type="protein sequence ID" value="KAI3739592.1"/>
    <property type="molecule type" value="Genomic_DNA"/>
</dbReference>
<evidence type="ECO:0000313" key="1">
    <source>
        <dbReference type="EMBL" id="KAI3739592.1"/>
    </source>
</evidence>
<reference evidence="1 2" key="2">
    <citation type="journal article" date="2022" name="Mol. Ecol. Resour.">
        <title>The genomes of chicory, endive, great burdock and yacon provide insights into Asteraceae paleo-polyploidization history and plant inulin production.</title>
        <authorList>
            <person name="Fan W."/>
            <person name="Wang S."/>
            <person name="Wang H."/>
            <person name="Wang A."/>
            <person name="Jiang F."/>
            <person name="Liu H."/>
            <person name="Zhao H."/>
            <person name="Xu D."/>
            <person name="Zhang Y."/>
        </authorList>
    </citation>
    <scope>NUCLEOTIDE SEQUENCE [LARGE SCALE GENOMIC DNA]</scope>
    <source>
        <strain evidence="2">cv. Punajuju</strain>
        <tissue evidence="1">Leaves</tissue>
    </source>
</reference>
<gene>
    <name evidence="1" type="ORF">L2E82_30001</name>
</gene>
<comment type="caution">
    <text evidence="1">The sequence shown here is derived from an EMBL/GenBank/DDBJ whole genome shotgun (WGS) entry which is preliminary data.</text>
</comment>